<dbReference type="InterPro" id="IPR032675">
    <property type="entry name" value="LRR_dom_sf"/>
</dbReference>
<keyword evidence="2" id="KW-1185">Reference proteome</keyword>
<protein>
    <submittedName>
        <fullName evidence="1">Uncharacterized protein</fullName>
    </submittedName>
</protein>
<dbReference type="Gene3D" id="3.80.10.10">
    <property type="entry name" value="Ribonuclease Inhibitor"/>
    <property type="match status" value="1"/>
</dbReference>
<sequence>MANNLPDLCLQNIFKHLNYDKALYPCTLVNKQWSYSSIPVLWSNPFIYVFEGRKPLNSLKPLIDTYLSFLPQNQQEELEIKPKFNQNSIMFNYPVYIRHIFFYFIYEGVKYWCNHCNVSNIIIKERKNQICKALIESFFIKSSKIDTFEIFESDDDYFNISDIFGSISNIQKIQKIRTLIIAKCSDISILLNLTLNVKSLKLFTLYNFDLVNSLRQFVQSQKNLTDITFSFPPKLFPTYWEIFHSSKTATSTVTFIEFIHIQFPKNISLIYHLALFTNLQYLKFRACDFGYIPNIKEDQLIQEINSNYPLAFKKLNTIIIIEDSYLNLEILKILLQFSGEELLSLELFEVKINKFNYIIKWLEVFCPNLRRLVIVDKTNDKLEIVGIHDFFRKFNNLSYVIINGEKHFAT</sequence>
<dbReference type="AlphaFoldDB" id="A0A2I1GCG4"/>
<dbReference type="OrthoDB" id="2344335at2759"/>
<dbReference type="VEuPathDB" id="FungiDB:RhiirA1_458725"/>
<name>A0A2I1GCG4_9GLOM</name>
<dbReference type="VEuPathDB" id="FungiDB:RhiirFUN_002605"/>
<organism evidence="1 2">
    <name type="scientific">Rhizophagus irregularis</name>
    <dbReference type="NCBI Taxonomy" id="588596"/>
    <lineage>
        <taxon>Eukaryota</taxon>
        <taxon>Fungi</taxon>
        <taxon>Fungi incertae sedis</taxon>
        <taxon>Mucoromycota</taxon>
        <taxon>Glomeromycotina</taxon>
        <taxon>Glomeromycetes</taxon>
        <taxon>Glomerales</taxon>
        <taxon>Glomeraceae</taxon>
        <taxon>Rhizophagus</taxon>
    </lineage>
</organism>
<proteinExistence type="predicted"/>
<evidence type="ECO:0000313" key="1">
    <source>
        <dbReference type="EMBL" id="PKY44319.1"/>
    </source>
</evidence>
<gene>
    <name evidence="1" type="ORF">RhiirA4_541760</name>
</gene>
<reference evidence="1 2" key="1">
    <citation type="submission" date="2015-10" db="EMBL/GenBank/DDBJ databases">
        <title>Genome analyses suggest a sexual origin of heterokaryosis in a supposedly ancient asexual fungus.</title>
        <authorList>
            <person name="Ropars J."/>
            <person name="Sedzielewska K."/>
            <person name="Noel J."/>
            <person name="Charron P."/>
            <person name="Farinelli L."/>
            <person name="Marton T."/>
            <person name="Kruger M."/>
            <person name="Pelin A."/>
            <person name="Brachmann A."/>
            <person name="Corradi N."/>
        </authorList>
    </citation>
    <scope>NUCLEOTIDE SEQUENCE [LARGE SCALE GENOMIC DNA]</scope>
    <source>
        <strain evidence="1 2">A4</strain>
    </source>
</reference>
<dbReference type="EMBL" id="LLXI01000314">
    <property type="protein sequence ID" value="PKY44319.1"/>
    <property type="molecule type" value="Genomic_DNA"/>
</dbReference>
<comment type="caution">
    <text evidence="1">The sequence shown here is derived from an EMBL/GenBank/DDBJ whole genome shotgun (WGS) entry which is preliminary data.</text>
</comment>
<evidence type="ECO:0000313" key="2">
    <source>
        <dbReference type="Proteomes" id="UP000234323"/>
    </source>
</evidence>
<dbReference type="VEuPathDB" id="FungiDB:FUN_002533"/>
<dbReference type="Proteomes" id="UP000234323">
    <property type="component" value="Unassembled WGS sequence"/>
</dbReference>
<accession>A0A2I1GCG4</accession>